<evidence type="ECO:0000256" key="8">
    <source>
        <dbReference type="ARBA" id="ARBA00023136"/>
    </source>
</evidence>
<dbReference type="PANTHER" id="PTHR13416">
    <property type="match status" value="1"/>
</dbReference>
<dbReference type="GO" id="GO:0005789">
    <property type="term" value="C:endoplasmic reticulum membrane"/>
    <property type="evidence" value="ECO:0007669"/>
    <property type="project" value="UniProtKB-SubCell"/>
</dbReference>
<protein>
    <recommendedName>
        <fullName evidence="13">Transmembrane protein 43</fullName>
    </recommendedName>
</protein>
<evidence type="ECO:0000256" key="5">
    <source>
        <dbReference type="ARBA" id="ARBA00022692"/>
    </source>
</evidence>
<dbReference type="EMBL" id="DS469716">
    <property type="protein sequence ID" value="EDO34886.1"/>
    <property type="molecule type" value="Genomic_DNA"/>
</dbReference>
<reference evidence="11 12" key="1">
    <citation type="journal article" date="2007" name="Science">
        <title>Sea anemone genome reveals ancestral eumetazoan gene repertoire and genomic organization.</title>
        <authorList>
            <person name="Putnam N.H."/>
            <person name="Srivastava M."/>
            <person name="Hellsten U."/>
            <person name="Dirks B."/>
            <person name="Chapman J."/>
            <person name="Salamov A."/>
            <person name="Terry A."/>
            <person name="Shapiro H."/>
            <person name="Lindquist E."/>
            <person name="Kapitonov V.V."/>
            <person name="Jurka J."/>
            <person name="Genikhovich G."/>
            <person name="Grigoriev I.V."/>
            <person name="Lucas S.M."/>
            <person name="Steele R.E."/>
            <person name="Finnerty J.R."/>
            <person name="Technau U."/>
            <person name="Martindale M.Q."/>
            <person name="Rokhsar D.S."/>
        </authorList>
    </citation>
    <scope>NUCLEOTIDE SEQUENCE [LARGE SCALE GENOMIC DNA]</scope>
    <source>
        <strain evidence="12">CH2 X CH6</strain>
    </source>
</reference>
<keyword evidence="12" id="KW-1185">Reference proteome</keyword>
<keyword evidence="8 10" id="KW-0472">Membrane</keyword>
<evidence type="ECO:0000256" key="2">
    <source>
        <dbReference type="ARBA" id="ARBA00004259"/>
    </source>
</evidence>
<dbReference type="InParanoid" id="A7SN43"/>
<evidence type="ECO:0000256" key="7">
    <source>
        <dbReference type="ARBA" id="ARBA00022989"/>
    </source>
</evidence>
<evidence type="ECO:0008006" key="13">
    <source>
        <dbReference type="Google" id="ProtNLM"/>
    </source>
</evidence>
<evidence type="ECO:0000256" key="6">
    <source>
        <dbReference type="ARBA" id="ARBA00022824"/>
    </source>
</evidence>
<evidence type="ECO:0000313" key="11">
    <source>
        <dbReference type="EMBL" id="EDO34886.1"/>
    </source>
</evidence>
<dbReference type="FunCoup" id="A7SN43">
    <property type="interactions" value="212"/>
</dbReference>
<comment type="similarity">
    <text evidence="4">Belongs to the TMEM43 family.</text>
</comment>
<keyword evidence="9" id="KW-0539">Nucleus</keyword>
<dbReference type="STRING" id="45351.A7SN43"/>
<gene>
    <name evidence="11" type="ORF">NEMVEDRAFT_v1g124414</name>
</gene>
<sequence length="295" mass="32602">VLSDADYGVAVKAVKLKREVEMYQWVEHSSTREYDEGDRKRVETTYSYNKEWLSHIVNSHQFDNPHGHQNPTSMAVSSQTQEAAPVHVGAFTLSRGLISKIDEFHPLPAKSAPSGKDVKVVDGIFYHSLNGPYNPTVGDVRVRFSFAGFCGAAGSQLSEPMTVSIVARQHGGTLSYYRTQSGDTLELLYPGEMTAKEIFYAEHSANSVLTWVLRVVGWFLMFLGFLLMTSILTTLVSWLPIIREIVGLGVTLICFCLATSFSLVTIAIGWIAHRPVLGVALLAAAAVPFYLSRQR</sequence>
<dbReference type="AlphaFoldDB" id="A7SN43"/>
<dbReference type="Pfam" id="PF07787">
    <property type="entry name" value="TMEM43"/>
    <property type="match status" value="1"/>
</dbReference>
<dbReference type="KEGG" id="nve:5506274"/>
<feature type="non-terminal residue" evidence="11">
    <location>
        <position position="295"/>
    </location>
</feature>
<organism evidence="11 12">
    <name type="scientific">Nematostella vectensis</name>
    <name type="common">Starlet sea anemone</name>
    <dbReference type="NCBI Taxonomy" id="45351"/>
    <lineage>
        <taxon>Eukaryota</taxon>
        <taxon>Metazoa</taxon>
        <taxon>Cnidaria</taxon>
        <taxon>Anthozoa</taxon>
        <taxon>Hexacorallia</taxon>
        <taxon>Actiniaria</taxon>
        <taxon>Edwardsiidae</taxon>
        <taxon>Nematostella</taxon>
    </lineage>
</organism>
<evidence type="ECO:0000256" key="3">
    <source>
        <dbReference type="ARBA" id="ARBA00004586"/>
    </source>
</evidence>
<feature type="transmembrane region" description="Helical" evidence="10">
    <location>
        <begin position="215"/>
        <end position="238"/>
    </location>
</feature>
<name>A7SN43_NEMVE</name>
<dbReference type="eggNOG" id="ENOG502QSR2">
    <property type="taxonomic scope" value="Eukaryota"/>
</dbReference>
<dbReference type="Proteomes" id="UP000001593">
    <property type="component" value="Unassembled WGS sequence"/>
</dbReference>
<feature type="transmembrane region" description="Helical" evidence="10">
    <location>
        <begin position="276"/>
        <end position="292"/>
    </location>
</feature>
<feature type="non-terminal residue" evidence="11">
    <location>
        <position position="1"/>
    </location>
</feature>
<dbReference type="GO" id="GO:0071763">
    <property type="term" value="P:nuclear membrane organization"/>
    <property type="evidence" value="ECO:0000318"/>
    <property type="project" value="GO_Central"/>
</dbReference>
<keyword evidence="6" id="KW-0256">Endoplasmic reticulum</keyword>
<keyword evidence="7 10" id="KW-1133">Transmembrane helix</keyword>
<keyword evidence="5 10" id="KW-0812">Transmembrane</keyword>
<dbReference type="OMA" id="MTLHPEW"/>
<proteinExistence type="inferred from homology"/>
<evidence type="ECO:0000256" key="1">
    <source>
        <dbReference type="ARBA" id="ARBA00004127"/>
    </source>
</evidence>
<dbReference type="PhylomeDB" id="A7SN43"/>
<evidence type="ECO:0000256" key="10">
    <source>
        <dbReference type="SAM" id="Phobius"/>
    </source>
</evidence>
<evidence type="ECO:0000256" key="9">
    <source>
        <dbReference type="ARBA" id="ARBA00023242"/>
    </source>
</evidence>
<comment type="subcellular location">
    <subcellularLocation>
        <location evidence="1">Endomembrane system</location>
        <topology evidence="1">Multi-pass membrane protein</topology>
    </subcellularLocation>
    <subcellularLocation>
        <location evidence="3">Endoplasmic reticulum membrane</location>
    </subcellularLocation>
    <subcellularLocation>
        <location evidence="2">Nucleus envelope</location>
    </subcellularLocation>
</comment>
<evidence type="ECO:0000313" key="12">
    <source>
        <dbReference type="Proteomes" id="UP000001593"/>
    </source>
</evidence>
<dbReference type="InterPro" id="IPR012430">
    <property type="entry name" value="TMEM43_fam"/>
</dbReference>
<dbReference type="PANTHER" id="PTHR13416:SF2">
    <property type="entry name" value="TRANSMEMBRANE PROTEIN 43"/>
    <property type="match status" value="1"/>
</dbReference>
<dbReference type="GO" id="GO:0006629">
    <property type="term" value="P:lipid metabolic process"/>
    <property type="evidence" value="ECO:0000318"/>
    <property type="project" value="GO_Central"/>
</dbReference>
<evidence type="ECO:0000256" key="4">
    <source>
        <dbReference type="ARBA" id="ARBA00006627"/>
    </source>
</evidence>
<dbReference type="GO" id="GO:0005637">
    <property type="term" value="C:nuclear inner membrane"/>
    <property type="evidence" value="ECO:0000318"/>
    <property type="project" value="GO_Central"/>
</dbReference>
<dbReference type="HOGENOM" id="CLU_042602_1_0_1"/>
<feature type="transmembrane region" description="Helical" evidence="10">
    <location>
        <begin position="245"/>
        <end position="270"/>
    </location>
</feature>
<accession>A7SN43</accession>